<keyword evidence="4" id="KW-1003">Cell membrane</keyword>
<organism evidence="9 10">
    <name type="scientific">Curvibacter cyanobacteriorum</name>
    <dbReference type="NCBI Taxonomy" id="3026422"/>
    <lineage>
        <taxon>Bacteria</taxon>
        <taxon>Pseudomonadati</taxon>
        <taxon>Pseudomonadota</taxon>
        <taxon>Betaproteobacteria</taxon>
        <taxon>Burkholderiales</taxon>
        <taxon>Comamonadaceae</taxon>
        <taxon>Curvibacter</taxon>
    </lineage>
</organism>
<feature type="transmembrane region" description="Helical" evidence="8">
    <location>
        <begin position="96"/>
        <end position="119"/>
    </location>
</feature>
<feature type="transmembrane region" description="Helical" evidence="8">
    <location>
        <begin position="125"/>
        <end position="149"/>
    </location>
</feature>
<keyword evidence="5 8" id="KW-0812">Transmembrane</keyword>
<evidence type="ECO:0000256" key="1">
    <source>
        <dbReference type="ARBA" id="ARBA00004651"/>
    </source>
</evidence>
<dbReference type="SUPFAM" id="SSF81345">
    <property type="entry name" value="ABC transporter involved in vitamin B12 uptake, BtuC"/>
    <property type="match status" value="1"/>
</dbReference>
<proteinExistence type="inferred from homology"/>
<reference evidence="9 10" key="1">
    <citation type="submission" date="2023-02" db="EMBL/GenBank/DDBJ databases">
        <title>Bacterial whole genomic sequence of Curvibacter sp. HBC61.</title>
        <authorList>
            <person name="Le V."/>
            <person name="Ko S.-R."/>
            <person name="Ahn C.-Y."/>
            <person name="Oh H.-M."/>
        </authorList>
    </citation>
    <scope>NUCLEOTIDE SEQUENCE [LARGE SCALE GENOMIC DNA]</scope>
    <source>
        <strain evidence="9 10">HBC61</strain>
    </source>
</reference>
<gene>
    <name evidence="9" type="ORF">PSQ40_08370</name>
</gene>
<evidence type="ECO:0000256" key="5">
    <source>
        <dbReference type="ARBA" id="ARBA00022692"/>
    </source>
</evidence>
<evidence type="ECO:0000256" key="7">
    <source>
        <dbReference type="ARBA" id="ARBA00023136"/>
    </source>
</evidence>
<dbReference type="RefSeq" id="WP_273950535.1">
    <property type="nucleotide sequence ID" value="NZ_JAQSIP010000003.1"/>
</dbReference>
<protein>
    <submittedName>
        <fullName evidence="9">Iron ABC transporter permease</fullName>
    </submittedName>
</protein>
<dbReference type="PANTHER" id="PTHR30472">
    <property type="entry name" value="FERRIC ENTEROBACTIN TRANSPORT SYSTEM PERMEASE PROTEIN"/>
    <property type="match status" value="1"/>
</dbReference>
<dbReference type="PANTHER" id="PTHR30472:SF25">
    <property type="entry name" value="ABC TRANSPORTER PERMEASE PROTEIN MJ0876-RELATED"/>
    <property type="match status" value="1"/>
</dbReference>
<keyword evidence="10" id="KW-1185">Reference proteome</keyword>
<feature type="transmembrane region" description="Helical" evidence="8">
    <location>
        <begin position="252"/>
        <end position="277"/>
    </location>
</feature>
<keyword evidence="7 8" id="KW-0472">Membrane</keyword>
<feature type="transmembrane region" description="Helical" evidence="8">
    <location>
        <begin position="322"/>
        <end position="339"/>
    </location>
</feature>
<evidence type="ECO:0000256" key="6">
    <source>
        <dbReference type="ARBA" id="ARBA00022989"/>
    </source>
</evidence>
<evidence type="ECO:0000313" key="9">
    <source>
        <dbReference type="EMBL" id="MDD0838584.1"/>
    </source>
</evidence>
<name>A0ABT5MZ12_9BURK</name>
<dbReference type="EMBL" id="JAQSIP010000003">
    <property type="protein sequence ID" value="MDD0838584.1"/>
    <property type="molecule type" value="Genomic_DNA"/>
</dbReference>
<accession>A0ABT5MZ12</accession>
<feature type="transmembrane region" description="Helical" evidence="8">
    <location>
        <begin position="161"/>
        <end position="184"/>
    </location>
</feature>
<evidence type="ECO:0000313" key="10">
    <source>
        <dbReference type="Proteomes" id="UP001528673"/>
    </source>
</evidence>
<feature type="transmembrane region" description="Helical" evidence="8">
    <location>
        <begin position="67"/>
        <end position="84"/>
    </location>
</feature>
<comment type="similarity">
    <text evidence="2">Belongs to the binding-protein-dependent transport system permease family. FecCD subfamily.</text>
</comment>
<comment type="caution">
    <text evidence="9">The sequence shown here is derived from an EMBL/GenBank/DDBJ whole genome shotgun (WGS) entry which is preliminary data.</text>
</comment>
<evidence type="ECO:0000256" key="2">
    <source>
        <dbReference type="ARBA" id="ARBA00007935"/>
    </source>
</evidence>
<evidence type="ECO:0000256" key="8">
    <source>
        <dbReference type="SAM" id="Phobius"/>
    </source>
</evidence>
<evidence type="ECO:0000256" key="4">
    <source>
        <dbReference type="ARBA" id="ARBA00022475"/>
    </source>
</evidence>
<dbReference type="Pfam" id="PF01032">
    <property type="entry name" value="FecCD"/>
    <property type="match status" value="1"/>
</dbReference>
<sequence>MSTVWQARRYPGVLWRLGALLLAATVLAAFTGAYRLDLARLAALLASPEARSGPDGLVFLHIRLPRLMLGLAAGAGLGLAGALMQGLFRNPLADPGLIGVSSGAALAAASTIVLGTWWWPGLSRSWGGGALVLGAFAGGLAVCALVYGLARSPSGLRVESLLLAGVGVNALAGAGLGTLSFLATDEQLRNLQFWLLGSLGGARWTSVSWVVAGVLLAVVPACRLAAGLNVLALGEAQAVLSGVRLESLKRQVVVLTALLVGAITATTGVIGFVGLIAPHGVRLLAGADHRLLLPGSALLGAVLVVGADALARVLVQPAELPLGVLTAYVGVPVFLALLRRRRGAM</sequence>
<dbReference type="CDD" id="cd06550">
    <property type="entry name" value="TM_ABC_iron-siderophores_like"/>
    <property type="match status" value="1"/>
</dbReference>
<dbReference type="Gene3D" id="1.10.3470.10">
    <property type="entry name" value="ABC transporter involved in vitamin B12 uptake, BtuC"/>
    <property type="match status" value="1"/>
</dbReference>
<feature type="transmembrane region" description="Helical" evidence="8">
    <location>
        <begin position="204"/>
        <end position="231"/>
    </location>
</feature>
<dbReference type="Proteomes" id="UP001528673">
    <property type="component" value="Unassembled WGS sequence"/>
</dbReference>
<dbReference type="InterPro" id="IPR000522">
    <property type="entry name" value="ABC_transptr_permease_BtuC"/>
</dbReference>
<keyword evidence="3" id="KW-0813">Transport</keyword>
<comment type="subcellular location">
    <subcellularLocation>
        <location evidence="1">Cell membrane</location>
        <topology evidence="1">Multi-pass membrane protein</topology>
    </subcellularLocation>
</comment>
<dbReference type="InterPro" id="IPR037294">
    <property type="entry name" value="ABC_BtuC-like"/>
</dbReference>
<evidence type="ECO:0000256" key="3">
    <source>
        <dbReference type="ARBA" id="ARBA00022448"/>
    </source>
</evidence>
<keyword evidence="6 8" id="KW-1133">Transmembrane helix</keyword>